<dbReference type="Pfam" id="PF00169">
    <property type="entry name" value="PH"/>
    <property type="match status" value="1"/>
</dbReference>
<dbReference type="GO" id="GO:0008270">
    <property type="term" value="F:zinc ion binding"/>
    <property type="evidence" value="ECO:0007669"/>
    <property type="project" value="UniProtKB-KW"/>
</dbReference>
<dbReference type="CDD" id="cd01239">
    <property type="entry name" value="PH_PKD"/>
    <property type="match status" value="1"/>
</dbReference>
<reference evidence="5" key="2">
    <citation type="submission" date="2019-09" db="UniProtKB">
        <authorList>
            <consortium name="WormBaseParasite"/>
        </authorList>
    </citation>
    <scope>IDENTIFICATION</scope>
</reference>
<dbReference type="WBParaSite" id="HPBE_0000939401-mRNA-1">
    <property type="protein sequence ID" value="HPBE_0000939401-mRNA-1"/>
    <property type="gene ID" value="HPBE_0000939401"/>
</dbReference>
<evidence type="ECO:0000256" key="1">
    <source>
        <dbReference type="SAM" id="MobiDB-lite"/>
    </source>
</evidence>
<organism evidence="3">
    <name type="scientific">Heligmosomoides polygyrus</name>
    <name type="common">Parasitic roundworm</name>
    <dbReference type="NCBI Taxonomy" id="6339"/>
    <lineage>
        <taxon>Eukaryota</taxon>
        <taxon>Metazoa</taxon>
        <taxon>Ecdysozoa</taxon>
        <taxon>Nematoda</taxon>
        <taxon>Chromadorea</taxon>
        <taxon>Rhabditida</taxon>
        <taxon>Rhabditina</taxon>
        <taxon>Rhabditomorpha</taxon>
        <taxon>Strongyloidea</taxon>
        <taxon>Heligmosomidae</taxon>
        <taxon>Heligmosomoides</taxon>
    </lineage>
</organism>
<reference evidence="3 4" key="1">
    <citation type="submission" date="2018-11" db="EMBL/GenBank/DDBJ databases">
        <authorList>
            <consortium name="Pathogen Informatics"/>
        </authorList>
    </citation>
    <scope>NUCLEOTIDE SEQUENCE [LARGE SCALE GENOMIC DNA]</scope>
</reference>
<dbReference type="GO" id="GO:0007200">
    <property type="term" value="P:phospholipase C-activating G protein-coupled receptor signaling pathway"/>
    <property type="evidence" value="ECO:0007669"/>
    <property type="project" value="TreeGrafter"/>
</dbReference>
<dbReference type="GO" id="GO:0005829">
    <property type="term" value="C:cytosol"/>
    <property type="evidence" value="ECO:0007669"/>
    <property type="project" value="TreeGrafter"/>
</dbReference>
<dbReference type="OrthoDB" id="10252171at2759"/>
<feature type="domain" description="PH" evidence="2">
    <location>
        <begin position="89"/>
        <end position="160"/>
    </location>
</feature>
<evidence type="ECO:0000259" key="2">
    <source>
        <dbReference type="Pfam" id="PF00169"/>
    </source>
</evidence>
<dbReference type="PANTHER" id="PTHR22968">
    <property type="entry name" value="PROTEIN KINASE C, MU"/>
    <property type="match status" value="1"/>
</dbReference>
<dbReference type="AlphaFoldDB" id="A0A3P7XZA6"/>
<feature type="region of interest" description="Disordered" evidence="1">
    <location>
        <begin position="36"/>
        <end position="55"/>
    </location>
</feature>
<keyword evidence="4" id="KW-1185">Reference proteome</keyword>
<dbReference type="SUPFAM" id="SSF50729">
    <property type="entry name" value="PH domain-like"/>
    <property type="match status" value="1"/>
</dbReference>
<evidence type="ECO:0000313" key="5">
    <source>
        <dbReference type="WBParaSite" id="HPBE_0000939401-mRNA-1"/>
    </source>
</evidence>
<sequence>MFCPLCSAFLTPITNELVCAVEDRGDELLLRNHKKAQNTPSAPLQGTEVGFNGQTNPDDDVISNESQNIPLMRVVMSKKQTKRKSNKILKEGWVVHYTNQMNMRKKHYWRLDTKSLIMYQDESSTRYFKEIPLNEVLDLKNVDHETLKRSQTHFFEFRTQDCTYYIDLVLFSLFFFTTRAPTPPRPRTGRIPSVVARLQRQLCVVSAAAIPRKPPFLELFDLL</sequence>
<evidence type="ECO:0000313" key="3">
    <source>
        <dbReference type="EMBL" id="VDO80506.1"/>
    </source>
</evidence>
<accession>A0A3P7XZA6</accession>
<dbReference type="GO" id="GO:0035556">
    <property type="term" value="P:intracellular signal transduction"/>
    <property type="evidence" value="ECO:0007669"/>
    <property type="project" value="TreeGrafter"/>
</dbReference>
<dbReference type="PANTHER" id="PTHR22968:SF24">
    <property type="entry name" value="SERINE_THREONINE-PROTEIN KINASE"/>
    <property type="match status" value="1"/>
</dbReference>
<evidence type="ECO:0000313" key="4">
    <source>
        <dbReference type="Proteomes" id="UP000050761"/>
    </source>
</evidence>
<proteinExistence type="predicted"/>
<dbReference type="GO" id="GO:0004697">
    <property type="term" value="F:diacylglycerol-dependent serine/threonine kinase activity"/>
    <property type="evidence" value="ECO:0007669"/>
    <property type="project" value="UniProtKB-EC"/>
</dbReference>
<dbReference type="InterPro" id="IPR011993">
    <property type="entry name" value="PH-like_dom_sf"/>
</dbReference>
<dbReference type="InterPro" id="IPR001849">
    <property type="entry name" value="PH_domain"/>
</dbReference>
<dbReference type="Proteomes" id="UP000050761">
    <property type="component" value="Unassembled WGS sequence"/>
</dbReference>
<gene>
    <name evidence="3" type="ORF">HPBE_LOCUS9395</name>
</gene>
<dbReference type="EMBL" id="UZAH01026425">
    <property type="protein sequence ID" value="VDO80506.1"/>
    <property type="molecule type" value="Genomic_DNA"/>
</dbReference>
<name>A0A3P7XZA6_HELPZ</name>
<protein>
    <submittedName>
        <fullName evidence="5">Protein kinase C</fullName>
    </submittedName>
</protein>
<dbReference type="Gene3D" id="2.30.29.30">
    <property type="entry name" value="Pleckstrin-homology domain (PH domain)/Phosphotyrosine-binding domain (PTB)"/>
    <property type="match status" value="1"/>
</dbReference>